<dbReference type="Gene3D" id="3.40.630.40">
    <property type="entry name" value="Zn-dependent exopeptidases"/>
    <property type="match status" value="1"/>
</dbReference>
<dbReference type="GO" id="GO:0016787">
    <property type="term" value="F:hydrolase activity"/>
    <property type="evidence" value="ECO:0007669"/>
    <property type="project" value="UniProtKB-KW"/>
</dbReference>
<dbReference type="EMBL" id="LAPV01000150">
    <property type="protein sequence ID" value="KKC31889.1"/>
    <property type="molecule type" value="Genomic_DNA"/>
</dbReference>
<dbReference type="PATRIC" id="fig|728005.3.peg.1613"/>
<dbReference type="Proteomes" id="UP000033519">
    <property type="component" value="Unassembled WGS sequence"/>
</dbReference>
<proteinExistence type="predicted"/>
<dbReference type="InterPro" id="IPR007709">
    <property type="entry name" value="N-FG_amidohydro"/>
</dbReference>
<evidence type="ECO:0000313" key="2">
    <source>
        <dbReference type="EMBL" id="SFD41987.1"/>
    </source>
</evidence>
<evidence type="ECO:0000313" key="4">
    <source>
        <dbReference type="Proteomes" id="UP000182258"/>
    </source>
</evidence>
<dbReference type="EMBL" id="FOMB01000056">
    <property type="protein sequence ID" value="SFD41987.1"/>
    <property type="molecule type" value="Genomic_DNA"/>
</dbReference>
<sequence length="267" mass="29666">MAIHAGSESLWSVERAASPLIGTAIHNGHALRDEVSSVMALDGAQRLREEDPFTEYTIRDVPNRVVFHRSRFEIDLNRDAPGAVYLRPDQAWGLKVWSSQPEGALVGRSLDVHAAYYAMLQQLLSGIADEYGQFVLLDIHSYNHRRDGPGAAPTPEDKAPKINIGTFSMDRERWAHVVDPFIESLRSYSLRGKSMDVRENIAFQGRGEQTRFVHANFAATGCAIAIEFKKFFMDEWTGEPDAEALQALRAMITGSLPVLLNGLKATA</sequence>
<keyword evidence="3" id="KW-1185">Reference proteome</keyword>
<dbReference type="SUPFAM" id="SSF53187">
    <property type="entry name" value="Zn-dependent exopeptidases"/>
    <property type="match status" value="1"/>
</dbReference>
<accession>A0A0F5PVN4</accession>
<reference evidence="1 3" key="1">
    <citation type="submission" date="2015-03" db="EMBL/GenBank/DDBJ databases">
        <authorList>
            <person name="Lepp D."/>
            <person name="Hassan Y.I."/>
            <person name="Li X.-Z."/>
            <person name="Zhou T."/>
        </authorList>
    </citation>
    <scope>NUCLEOTIDE SEQUENCE [LARGE SCALE GENOMIC DNA]</scope>
    <source>
        <strain evidence="1 3">Cr7-05</strain>
    </source>
</reference>
<dbReference type="AlphaFoldDB" id="A0A0F5PVN4"/>
<dbReference type="Pfam" id="PF05013">
    <property type="entry name" value="FGase"/>
    <property type="match status" value="1"/>
</dbReference>
<protein>
    <submittedName>
        <fullName evidence="2">N-formylglutamate amidohydrolase</fullName>
    </submittedName>
</protein>
<dbReference type="STRING" id="728005.SAMN04488059_1562"/>
<name>A0A0F5PVN4_9HYPH</name>
<evidence type="ECO:0000313" key="1">
    <source>
        <dbReference type="EMBL" id="KKC31889.1"/>
    </source>
</evidence>
<organism evidence="2 4">
    <name type="scientific">Devosia psychrophila</name>
    <dbReference type="NCBI Taxonomy" id="728005"/>
    <lineage>
        <taxon>Bacteria</taxon>
        <taxon>Pseudomonadati</taxon>
        <taxon>Pseudomonadota</taxon>
        <taxon>Alphaproteobacteria</taxon>
        <taxon>Hyphomicrobiales</taxon>
        <taxon>Devosiaceae</taxon>
        <taxon>Devosia</taxon>
    </lineage>
</organism>
<gene>
    <name evidence="2" type="ORF">SAMN04488059_1562</name>
    <name evidence="1" type="ORF">WH91_16975</name>
</gene>
<dbReference type="RefSeq" id="WP_046172192.1">
    <property type="nucleotide sequence ID" value="NZ_FOMB01000056.1"/>
</dbReference>
<evidence type="ECO:0000313" key="3">
    <source>
        <dbReference type="Proteomes" id="UP000033519"/>
    </source>
</evidence>
<reference evidence="2 4" key="2">
    <citation type="submission" date="2016-10" db="EMBL/GenBank/DDBJ databases">
        <authorList>
            <person name="de Groot N.N."/>
        </authorList>
    </citation>
    <scope>NUCLEOTIDE SEQUENCE [LARGE SCALE GENOMIC DNA]</scope>
    <source>
        <strain evidence="2 4">CGMCC 1.10210</strain>
    </source>
</reference>
<keyword evidence="2" id="KW-0378">Hydrolase</keyword>
<dbReference type="Proteomes" id="UP000182258">
    <property type="component" value="Unassembled WGS sequence"/>
</dbReference>